<reference evidence="2 3" key="1">
    <citation type="submission" date="2024-04" db="EMBL/GenBank/DDBJ databases">
        <title>Defined microbial consortia suppress multidrug-resistant proinflammatory Enterobacteriaceae via ecological control.</title>
        <authorList>
            <person name="Furuichi M."/>
            <person name="Kawaguchi T."/>
            <person name="Pust M."/>
            <person name="Yasuma K."/>
            <person name="Plichta D."/>
            <person name="Hasegawa N."/>
            <person name="Ohya T."/>
            <person name="Bhattarai S."/>
            <person name="Sasajima S."/>
            <person name="Aoto Y."/>
            <person name="Tuganbaev T."/>
            <person name="Yaginuma M."/>
            <person name="Ueda M."/>
            <person name="Okahashi N."/>
            <person name="Amafuji K."/>
            <person name="Kiridooshi Y."/>
            <person name="Sugita K."/>
            <person name="Strazar M."/>
            <person name="Skelly A."/>
            <person name="Suda W."/>
            <person name="Hattori M."/>
            <person name="Nakamoto N."/>
            <person name="Caballero S."/>
            <person name="Norman J."/>
            <person name="Olle B."/>
            <person name="Tanoue T."/>
            <person name="Arita M."/>
            <person name="Bucci V."/>
            <person name="Atarashi K."/>
            <person name="Xavier R."/>
            <person name="Honda K."/>
        </authorList>
    </citation>
    <scope>NUCLEOTIDE SEQUENCE [LARGE SCALE GENOMIC DNA]</scope>
    <source>
        <strain evidence="3">f13</strain>
    </source>
</reference>
<protein>
    <submittedName>
        <fullName evidence="2">Uncharacterized protein</fullName>
    </submittedName>
</protein>
<gene>
    <name evidence="2" type="ORF">F130042H8_14380</name>
</gene>
<proteinExistence type="predicted"/>
<feature type="transmembrane region" description="Helical" evidence="1">
    <location>
        <begin position="41"/>
        <end position="63"/>
    </location>
</feature>
<evidence type="ECO:0000256" key="1">
    <source>
        <dbReference type="SAM" id="Phobius"/>
    </source>
</evidence>
<accession>A0ABQ0AWI2</accession>
<keyword evidence="1" id="KW-0812">Transmembrane</keyword>
<feature type="transmembrane region" description="Helical" evidence="1">
    <location>
        <begin position="12"/>
        <end position="35"/>
    </location>
</feature>
<sequence length="189" mass="21079">MMNLLTYVVLPIYTVLLAAGYNWFTFNFSVIGYSLGRRDAFLFWGLLVGICYGRTLSSISGSLTRLHLLSARGQTLFKVFIPLDLFILFCAVTTPYLPQVFPLKAILHILFAAAAAILLLLFLTGLTWRLSRKDPKCSPSFYCCLAIAAVSVLLFLLAGIVSSSLEIFFTLSTIWLTDYLKKQLLNSAQ</sequence>
<evidence type="ECO:0000313" key="3">
    <source>
        <dbReference type="Proteomes" id="UP001600894"/>
    </source>
</evidence>
<feature type="transmembrane region" description="Helical" evidence="1">
    <location>
        <begin position="106"/>
        <end position="128"/>
    </location>
</feature>
<evidence type="ECO:0000313" key="2">
    <source>
        <dbReference type="EMBL" id="GAA6268378.1"/>
    </source>
</evidence>
<keyword evidence="3" id="KW-1185">Reference proteome</keyword>
<comment type="caution">
    <text evidence="2">The sequence shown here is derived from an EMBL/GenBank/DDBJ whole genome shotgun (WGS) entry which is preliminary data.</text>
</comment>
<dbReference type="EMBL" id="BAABXL010000001">
    <property type="protein sequence ID" value="GAA6268378.1"/>
    <property type="molecule type" value="Genomic_DNA"/>
</dbReference>
<name>A0ABQ0AWI2_9FIRM</name>
<dbReference type="Proteomes" id="UP001600894">
    <property type="component" value="Unassembled WGS sequence"/>
</dbReference>
<feature type="transmembrane region" description="Helical" evidence="1">
    <location>
        <begin position="75"/>
        <end position="94"/>
    </location>
</feature>
<dbReference type="RefSeq" id="WP_176253691.1">
    <property type="nucleotide sequence ID" value="NZ_BAABXL010000001.1"/>
</dbReference>
<organism evidence="2 3">
    <name type="scientific">Enterocloster alcoholdehydrogenati</name>
    <dbReference type="NCBI Taxonomy" id="2547410"/>
    <lineage>
        <taxon>Bacteria</taxon>
        <taxon>Bacillati</taxon>
        <taxon>Bacillota</taxon>
        <taxon>Clostridia</taxon>
        <taxon>Lachnospirales</taxon>
        <taxon>Lachnospiraceae</taxon>
        <taxon>Enterocloster</taxon>
    </lineage>
</organism>
<feature type="transmembrane region" description="Helical" evidence="1">
    <location>
        <begin position="140"/>
        <end position="161"/>
    </location>
</feature>
<keyword evidence="1" id="KW-1133">Transmembrane helix</keyword>
<keyword evidence="1" id="KW-0472">Membrane</keyword>